<evidence type="ECO:0000313" key="6">
    <source>
        <dbReference type="Proteomes" id="UP000027432"/>
    </source>
</evidence>
<dbReference type="Pfam" id="PF02397">
    <property type="entry name" value="Bac_transf"/>
    <property type="match status" value="1"/>
</dbReference>
<gene>
    <name evidence="5" type="ORF">TP2_11925</name>
</gene>
<keyword evidence="3" id="KW-1133">Transmembrane helix</keyword>
<evidence type="ECO:0000256" key="3">
    <source>
        <dbReference type="SAM" id="Phobius"/>
    </source>
</evidence>
<keyword evidence="3" id="KW-0812">Transmembrane</keyword>
<dbReference type="PANTHER" id="PTHR30576">
    <property type="entry name" value="COLANIC BIOSYNTHESIS UDP-GLUCOSE LIPID CARRIER TRANSFERASE"/>
    <property type="match status" value="1"/>
</dbReference>
<dbReference type="PANTHER" id="PTHR30576:SF0">
    <property type="entry name" value="UNDECAPRENYL-PHOSPHATE N-ACETYLGALACTOSAMINYL 1-PHOSPHATE TRANSFERASE-RELATED"/>
    <property type="match status" value="1"/>
</dbReference>
<comment type="caution">
    <text evidence="5">The sequence shown here is derived from an EMBL/GenBank/DDBJ whole genome shotgun (WGS) entry which is preliminary data.</text>
</comment>
<sequence length="228" mass="25720">MSDLSTNFELAKSQANTKALPLAAVSYEGLGKRLFDIVAVIAILPILLPLVALLALLVRLDGGPAFFAQTRIGQGGRSFRCFKLRTMRVNAEAELARMCAADPAIAREWEVNQKLENDPRITRVGQFLRRTSLDELPQFFNVLFGSMSLVGPRPFMEEQEECYRGAMGRAYYRMRPGITGLWQVAGRSTTAFVDRVRYDERYYKRLSLSNDLWLCVMTVAVVLRQTGK</sequence>
<dbReference type="InterPro" id="IPR003362">
    <property type="entry name" value="Bact_transf"/>
</dbReference>
<organism evidence="5 6">
    <name type="scientific">Thioclava pacifica DSM 10166</name>
    <dbReference type="NCBI Taxonomy" id="1353537"/>
    <lineage>
        <taxon>Bacteria</taxon>
        <taxon>Pseudomonadati</taxon>
        <taxon>Pseudomonadota</taxon>
        <taxon>Alphaproteobacteria</taxon>
        <taxon>Rhodobacterales</taxon>
        <taxon>Paracoccaceae</taxon>
        <taxon>Thioclava</taxon>
    </lineage>
</organism>
<dbReference type="Proteomes" id="UP000027432">
    <property type="component" value="Unassembled WGS sequence"/>
</dbReference>
<dbReference type="EMBL" id="AUND01000038">
    <property type="protein sequence ID" value="KEO51597.1"/>
    <property type="molecule type" value="Genomic_DNA"/>
</dbReference>
<accession>A0A074JQH1</accession>
<dbReference type="AlphaFoldDB" id="A0A074JQH1"/>
<evidence type="ECO:0000313" key="5">
    <source>
        <dbReference type="EMBL" id="KEO51597.1"/>
    </source>
</evidence>
<feature type="transmembrane region" description="Helical" evidence="3">
    <location>
        <begin position="37"/>
        <end position="58"/>
    </location>
</feature>
<evidence type="ECO:0000259" key="4">
    <source>
        <dbReference type="Pfam" id="PF02397"/>
    </source>
</evidence>
<protein>
    <recommendedName>
        <fullName evidence="4">Bacterial sugar transferase domain-containing protein</fullName>
    </recommendedName>
</protein>
<feature type="domain" description="Bacterial sugar transferase" evidence="4">
    <location>
        <begin position="32"/>
        <end position="223"/>
    </location>
</feature>
<proteinExistence type="inferred from homology"/>
<keyword evidence="6" id="KW-1185">Reference proteome</keyword>
<dbReference type="STRING" id="1353537.TP2_11925"/>
<reference evidence="5 6" key="1">
    <citation type="submission" date="2013-07" db="EMBL/GenBank/DDBJ databases">
        <title>Thioclava pacifica DSM 10166 Genome Sequencing.</title>
        <authorList>
            <person name="Lai Q."/>
            <person name="Shao Z."/>
        </authorList>
    </citation>
    <scope>NUCLEOTIDE SEQUENCE [LARGE SCALE GENOMIC DNA]</scope>
    <source>
        <strain evidence="5 6">DSM 10166</strain>
    </source>
</reference>
<dbReference type="eggNOG" id="COG2148">
    <property type="taxonomic scope" value="Bacteria"/>
</dbReference>
<dbReference type="RefSeq" id="WP_084714341.1">
    <property type="nucleotide sequence ID" value="NZ_AUND01000038.1"/>
</dbReference>
<evidence type="ECO:0000256" key="1">
    <source>
        <dbReference type="ARBA" id="ARBA00006464"/>
    </source>
</evidence>
<dbReference type="GO" id="GO:0000271">
    <property type="term" value="P:polysaccharide biosynthetic process"/>
    <property type="evidence" value="ECO:0007669"/>
    <property type="project" value="UniProtKB-KW"/>
</dbReference>
<name>A0A074JQH1_9RHOB</name>
<dbReference type="OrthoDB" id="9808602at2"/>
<keyword evidence="3" id="KW-0472">Membrane</keyword>
<evidence type="ECO:0000256" key="2">
    <source>
        <dbReference type="ARBA" id="ARBA00023169"/>
    </source>
</evidence>
<keyword evidence="2" id="KW-0270">Exopolysaccharide synthesis</keyword>
<comment type="similarity">
    <text evidence="1">Belongs to the bacterial sugar transferase family.</text>
</comment>
<dbReference type="GO" id="GO:0016780">
    <property type="term" value="F:phosphotransferase activity, for other substituted phosphate groups"/>
    <property type="evidence" value="ECO:0007669"/>
    <property type="project" value="TreeGrafter"/>
</dbReference>